<keyword evidence="7" id="KW-1185">Reference proteome</keyword>
<evidence type="ECO:0000313" key="6">
    <source>
        <dbReference type="EMBL" id="KAK2721447.1"/>
    </source>
</evidence>
<name>A0AA88IGI4_ARTSF</name>
<dbReference type="Proteomes" id="UP001187531">
    <property type="component" value="Unassembled WGS sequence"/>
</dbReference>
<accession>A0AA88IGI4</accession>
<evidence type="ECO:0000259" key="5">
    <source>
        <dbReference type="PROSITE" id="PS50086"/>
    </source>
</evidence>
<proteinExistence type="predicted"/>
<evidence type="ECO:0000256" key="2">
    <source>
        <dbReference type="ARBA" id="ARBA00022468"/>
    </source>
</evidence>
<dbReference type="SMART" id="SM00164">
    <property type="entry name" value="TBC"/>
    <property type="match status" value="1"/>
</dbReference>
<dbReference type="FunFam" id="1.10.8.270:FF:000005">
    <property type="entry name" value="TBC1 domain family member 15"/>
    <property type="match status" value="1"/>
</dbReference>
<dbReference type="Gene3D" id="1.10.472.80">
    <property type="entry name" value="Ypt/Rab-GAP domain of gyp1p, domain 3"/>
    <property type="match status" value="1"/>
</dbReference>
<dbReference type="PANTHER" id="PTHR22957:SF645">
    <property type="entry name" value="LD27216P"/>
    <property type="match status" value="1"/>
</dbReference>
<dbReference type="Pfam" id="PF00566">
    <property type="entry name" value="RabGAP-TBC"/>
    <property type="match status" value="1"/>
</dbReference>
<dbReference type="Gene3D" id="1.10.8.270">
    <property type="entry name" value="putative rabgap domain of human tbc1 domain family member 14 like domains"/>
    <property type="match status" value="1"/>
</dbReference>
<dbReference type="GO" id="GO:0005096">
    <property type="term" value="F:GTPase activator activity"/>
    <property type="evidence" value="ECO:0007669"/>
    <property type="project" value="UniProtKB-KW"/>
</dbReference>
<evidence type="ECO:0000256" key="3">
    <source>
        <dbReference type="ARBA" id="ARBA00022490"/>
    </source>
</evidence>
<comment type="caution">
    <text evidence="6">The sequence shown here is derived from an EMBL/GenBank/DDBJ whole genome shotgun (WGS) entry which is preliminary data.</text>
</comment>
<gene>
    <name evidence="6" type="ORF">QYM36_003663</name>
</gene>
<evidence type="ECO:0000256" key="1">
    <source>
        <dbReference type="ARBA" id="ARBA00004496"/>
    </source>
</evidence>
<dbReference type="PROSITE" id="PS50086">
    <property type="entry name" value="TBC_RABGAP"/>
    <property type="match status" value="1"/>
</dbReference>
<dbReference type="FunFam" id="1.10.472.80:FF:000077">
    <property type="entry name" value="TBC1 domain family member"/>
    <property type="match status" value="1"/>
</dbReference>
<evidence type="ECO:0000256" key="4">
    <source>
        <dbReference type="ARBA" id="ARBA00022553"/>
    </source>
</evidence>
<dbReference type="EMBL" id="JAVRJZ010000006">
    <property type="protein sequence ID" value="KAK2721447.1"/>
    <property type="molecule type" value="Genomic_DNA"/>
</dbReference>
<dbReference type="AlphaFoldDB" id="A0AA88IGI4"/>
<keyword evidence="2" id="KW-0343">GTPase activation</keyword>
<sequence length="685" mass="78894">MGEPSNSAKIIWEQDGVLLESLGVAANGKELCYGSIRVIQKKLGTFIYWLPDPELSSPSSQQAASPVSDSEWMVVTPTGSSLPLKICVDETEPAPYSIEAPSVRPLRVDIADLQCIRISSADDEYTEMKPRKSFDLGKTCKLTLTQKDGTTLPGLVFPSGSAEKFMEILNPFLNLRRSRRDDSLILCMNPKQDLNGQSHGRNRRRDEETNIYIPFLGSIPNDKVQQSADSVLKFMSSMRKDPYSTTLTTFSKLYDYMLHDEDDIQYQQRHDDELAELIQSFDFKSKSGYKYDDNREEGAANGEDGYEVVVAIQPDLVLRPNVDRGVPLSLEAFKGFFDESGIVRNVSTLKKLVFKGGLEDNCRRDAWKYLVNYYPWKMTNVDREELNKKLSDDYYRMKLQWRTITLEQEIHFTAFKLRKDLIEKDVNRTDRNIAYYGGDRNPNLELLHDVLMTYVMYNFDLGYVQGMSDILAPILFVMDNEVDAFWCFVKVLEQIKDNFSLDQLGMKSQLHHLSQLLQIVDPHLWSYLESRESGNLFFCFRWLLVLFKREFTYPQLLKLWDIFWACREGDSEEVPRNFHLLLALAILDSQRSMILENRFGFTEILKHANDLALRLDLEELLTRAEAIYEQVKASPNVPNDVRAIVGLEPLDRSTTPLLDVTSPRAQLDKMIEENIDVSLDLNYVF</sequence>
<dbReference type="InterPro" id="IPR035969">
    <property type="entry name" value="Rab-GAP_TBC_sf"/>
</dbReference>
<keyword evidence="3" id="KW-0963">Cytoplasm</keyword>
<dbReference type="SUPFAM" id="SSF47923">
    <property type="entry name" value="Ypt/Rab-GAP domain of gyp1p"/>
    <property type="match status" value="2"/>
</dbReference>
<protein>
    <recommendedName>
        <fullName evidence="5">Rab-GAP TBC domain-containing protein</fullName>
    </recommendedName>
</protein>
<dbReference type="InterPro" id="IPR000195">
    <property type="entry name" value="Rab-GAP-TBC_dom"/>
</dbReference>
<evidence type="ECO:0000313" key="7">
    <source>
        <dbReference type="Proteomes" id="UP001187531"/>
    </source>
</evidence>
<feature type="domain" description="Rab-GAP TBC" evidence="5">
    <location>
        <begin position="357"/>
        <end position="567"/>
    </location>
</feature>
<comment type="subcellular location">
    <subcellularLocation>
        <location evidence="1">Cytoplasm</location>
    </subcellularLocation>
</comment>
<keyword evidence="4" id="KW-0597">Phosphoprotein</keyword>
<organism evidence="6 7">
    <name type="scientific">Artemia franciscana</name>
    <name type="common">Brine shrimp</name>
    <name type="synonym">Artemia sanfranciscana</name>
    <dbReference type="NCBI Taxonomy" id="6661"/>
    <lineage>
        <taxon>Eukaryota</taxon>
        <taxon>Metazoa</taxon>
        <taxon>Ecdysozoa</taxon>
        <taxon>Arthropoda</taxon>
        <taxon>Crustacea</taxon>
        <taxon>Branchiopoda</taxon>
        <taxon>Anostraca</taxon>
        <taxon>Artemiidae</taxon>
        <taxon>Artemia</taxon>
    </lineage>
</organism>
<dbReference type="PANTHER" id="PTHR22957">
    <property type="entry name" value="TBC1 DOMAIN FAMILY MEMBER GTPASE-ACTIVATING PROTEIN"/>
    <property type="match status" value="1"/>
</dbReference>
<dbReference type="GO" id="GO:0005737">
    <property type="term" value="C:cytoplasm"/>
    <property type="evidence" value="ECO:0007669"/>
    <property type="project" value="UniProtKB-SubCell"/>
</dbReference>
<reference evidence="6" key="1">
    <citation type="submission" date="2023-07" db="EMBL/GenBank/DDBJ databases">
        <title>Chromosome-level genome assembly of Artemia franciscana.</title>
        <authorList>
            <person name="Jo E."/>
        </authorList>
    </citation>
    <scope>NUCLEOTIDE SEQUENCE</scope>
    <source>
        <tissue evidence="6">Whole body</tissue>
    </source>
</reference>